<protein>
    <submittedName>
        <fullName evidence="1">Uncharacterized protein</fullName>
    </submittedName>
</protein>
<comment type="caution">
    <text evidence="1">The sequence shown here is derived from an EMBL/GenBank/DDBJ whole genome shotgun (WGS) entry which is preliminary data.</text>
</comment>
<name>A0A5B1CFU4_9BACT</name>
<gene>
    <name evidence="1" type="ORF">LF1_11210</name>
</gene>
<proteinExistence type="predicted"/>
<dbReference type="AlphaFoldDB" id="A0A5B1CFU4"/>
<evidence type="ECO:0000313" key="1">
    <source>
        <dbReference type="EMBL" id="KAA1258599.1"/>
    </source>
</evidence>
<dbReference type="OrthoDB" id="1367393at2"/>
<keyword evidence="2" id="KW-1185">Reference proteome</keyword>
<sequence>MTAKDACHAGRTYFLLLNNMDHDHPLNVSKSTAPITRDQFMAFFRSGTFYEHMSDDDCREIFATVLKGGSDLTAKFLNELLEDYSVEDVIVVNTKTLDWR</sequence>
<organism evidence="1 2">
    <name type="scientific">Rubripirellula obstinata</name>
    <dbReference type="NCBI Taxonomy" id="406547"/>
    <lineage>
        <taxon>Bacteria</taxon>
        <taxon>Pseudomonadati</taxon>
        <taxon>Planctomycetota</taxon>
        <taxon>Planctomycetia</taxon>
        <taxon>Pirellulales</taxon>
        <taxon>Pirellulaceae</taxon>
        <taxon>Rubripirellula</taxon>
    </lineage>
</organism>
<evidence type="ECO:0000313" key="2">
    <source>
        <dbReference type="Proteomes" id="UP000322699"/>
    </source>
</evidence>
<dbReference type="Proteomes" id="UP000322699">
    <property type="component" value="Unassembled WGS sequence"/>
</dbReference>
<reference evidence="1 2" key="1">
    <citation type="submission" date="2019-08" db="EMBL/GenBank/DDBJ databases">
        <title>Deep-cultivation of Planctomycetes and their phenomic and genomic characterization uncovers novel biology.</title>
        <authorList>
            <person name="Wiegand S."/>
            <person name="Jogler M."/>
            <person name="Boedeker C."/>
            <person name="Pinto D."/>
            <person name="Vollmers J."/>
            <person name="Rivas-Marin E."/>
            <person name="Kohn T."/>
            <person name="Peeters S.H."/>
            <person name="Heuer A."/>
            <person name="Rast P."/>
            <person name="Oberbeckmann S."/>
            <person name="Bunk B."/>
            <person name="Jeske O."/>
            <person name="Meyerdierks A."/>
            <person name="Storesund J.E."/>
            <person name="Kallscheuer N."/>
            <person name="Luecker S."/>
            <person name="Lage O.M."/>
            <person name="Pohl T."/>
            <person name="Merkel B.J."/>
            <person name="Hornburger P."/>
            <person name="Mueller R.-W."/>
            <person name="Bruemmer F."/>
            <person name="Labrenz M."/>
            <person name="Spormann A.M."/>
            <person name="Op Den Camp H."/>
            <person name="Overmann J."/>
            <person name="Amann R."/>
            <person name="Jetten M.S.M."/>
            <person name="Mascher T."/>
            <person name="Medema M.H."/>
            <person name="Devos D.P."/>
            <person name="Kaster A.-K."/>
            <person name="Ovreas L."/>
            <person name="Rohde M."/>
            <person name="Galperin M.Y."/>
            <person name="Jogler C."/>
        </authorList>
    </citation>
    <scope>NUCLEOTIDE SEQUENCE [LARGE SCALE GENOMIC DNA]</scope>
    <source>
        <strain evidence="1 2">LF1</strain>
    </source>
</reference>
<accession>A0A5B1CFU4</accession>
<dbReference type="EMBL" id="VRLW01000001">
    <property type="protein sequence ID" value="KAA1258599.1"/>
    <property type="molecule type" value="Genomic_DNA"/>
</dbReference>